<dbReference type="CDD" id="cd00093">
    <property type="entry name" value="HTH_XRE"/>
    <property type="match status" value="1"/>
</dbReference>
<dbReference type="InterPro" id="IPR011990">
    <property type="entry name" value="TPR-like_helical_dom_sf"/>
</dbReference>
<dbReference type="GO" id="GO:0003677">
    <property type="term" value="F:DNA binding"/>
    <property type="evidence" value="ECO:0007669"/>
    <property type="project" value="InterPro"/>
</dbReference>
<accession>A0A6C2C7R1</accession>
<reference evidence="2 3" key="1">
    <citation type="submission" date="2019-01" db="EMBL/GenBank/DDBJ databases">
        <title>Weissella sp. nov., a novel lactic acid bacterium isolated from animal feces.</title>
        <authorList>
            <person name="Wang L.-T."/>
        </authorList>
    </citation>
    <scope>NUCLEOTIDE SEQUENCE [LARGE SCALE GENOMIC DNA]</scope>
    <source>
        <strain evidence="2 3">8H-2</strain>
    </source>
</reference>
<dbReference type="InterPro" id="IPR010982">
    <property type="entry name" value="Lambda_DNA-bd_dom_sf"/>
</dbReference>
<dbReference type="OrthoDB" id="1150409at2"/>
<dbReference type="Pfam" id="PF01381">
    <property type="entry name" value="HTH_3"/>
    <property type="match status" value="1"/>
</dbReference>
<evidence type="ECO:0000259" key="1">
    <source>
        <dbReference type="PROSITE" id="PS50943"/>
    </source>
</evidence>
<dbReference type="PROSITE" id="PS50943">
    <property type="entry name" value="HTH_CROC1"/>
    <property type="match status" value="1"/>
</dbReference>
<sequence length="279" mass="32302">MIVNGEFIRNRRIRLGLSQRMVADDICHQSLVSRLENTNHITSMTILLRICDRLQISISDVTKGSHSELRPLQTAREALNCQQWHKVGQILSNQKLQNSLLPHSLAEFHLLYAKMYIGQENYMAAIRSLQLAIKSTGANKLILLVEMYAEMAYVWLVMGDQNNAQEMLTETLRKRARLTKYQIEAGREIIVLVHYRIAQIYYAFENFLHANEELEKAIEQIISNESYHLLVEIQILKAHCAKYLHKTEEKQKALMLAYAAAEFSKDAGLKEMVKPYFTY</sequence>
<dbReference type="Gene3D" id="1.25.40.10">
    <property type="entry name" value="Tetratricopeptide repeat domain"/>
    <property type="match status" value="1"/>
</dbReference>
<dbReference type="SMART" id="SM00530">
    <property type="entry name" value="HTH_XRE"/>
    <property type="match status" value="1"/>
</dbReference>
<dbReference type="RefSeq" id="WP_148622513.1">
    <property type="nucleotide sequence ID" value="NZ_SDGZ01000013.1"/>
</dbReference>
<dbReference type="EMBL" id="SDGZ01000013">
    <property type="protein sequence ID" value="TYC49954.1"/>
    <property type="molecule type" value="Genomic_DNA"/>
</dbReference>
<dbReference type="SUPFAM" id="SSF48452">
    <property type="entry name" value="TPR-like"/>
    <property type="match status" value="1"/>
</dbReference>
<comment type="caution">
    <text evidence="2">The sequence shown here is derived from an EMBL/GenBank/DDBJ whole genome shotgun (WGS) entry which is preliminary data.</text>
</comment>
<name>A0A6C2C7R1_9LACO</name>
<protein>
    <submittedName>
        <fullName evidence="2">XRE family transcriptional regulator</fullName>
    </submittedName>
</protein>
<organism evidence="2 3">
    <name type="scientific">Weissella muntiaci</name>
    <dbReference type="NCBI Taxonomy" id="2508881"/>
    <lineage>
        <taxon>Bacteria</taxon>
        <taxon>Bacillati</taxon>
        <taxon>Bacillota</taxon>
        <taxon>Bacilli</taxon>
        <taxon>Lactobacillales</taxon>
        <taxon>Lactobacillaceae</taxon>
        <taxon>Weissella</taxon>
    </lineage>
</organism>
<keyword evidence="3" id="KW-1185">Reference proteome</keyword>
<evidence type="ECO:0000313" key="3">
    <source>
        <dbReference type="Proteomes" id="UP000371977"/>
    </source>
</evidence>
<proteinExistence type="predicted"/>
<gene>
    <name evidence="2" type="ORF">ESZ50_05030</name>
</gene>
<dbReference type="SUPFAM" id="SSF47413">
    <property type="entry name" value="lambda repressor-like DNA-binding domains"/>
    <property type="match status" value="1"/>
</dbReference>
<dbReference type="Proteomes" id="UP000371977">
    <property type="component" value="Unassembled WGS sequence"/>
</dbReference>
<dbReference type="InterPro" id="IPR001387">
    <property type="entry name" value="Cro/C1-type_HTH"/>
</dbReference>
<feature type="domain" description="HTH cro/C1-type" evidence="1">
    <location>
        <begin position="8"/>
        <end position="61"/>
    </location>
</feature>
<dbReference type="AlphaFoldDB" id="A0A6C2C7R1"/>
<evidence type="ECO:0000313" key="2">
    <source>
        <dbReference type="EMBL" id="TYC49954.1"/>
    </source>
</evidence>